<dbReference type="AlphaFoldDB" id="A0A3F2ZUG5"/>
<dbReference type="Proteomes" id="UP000002333">
    <property type="component" value="Chromosome"/>
</dbReference>
<reference evidence="1 2" key="1">
    <citation type="journal article" date="2007" name="PLoS ONE">
        <title>Analysis of the neurotoxin complex genes in Clostridium botulinum A1-A4 and B1 strains: BoNT/A3, /Ba4 and /B1 clusters are located within plasmids.</title>
        <authorList>
            <person name="Smith T.J."/>
            <person name="Hill K.K."/>
            <person name="Foley B.T."/>
            <person name="Detter J.C."/>
            <person name="Munk A.C."/>
            <person name="Bruce D.C."/>
            <person name="Doggett N.A."/>
            <person name="Smith L.A."/>
            <person name="Marks J.D."/>
            <person name="Xie G."/>
            <person name="Brettin T.S."/>
        </authorList>
    </citation>
    <scope>NUCLEOTIDE SEQUENCE [LARGE SCALE GENOMIC DNA]</scope>
    <source>
        <strain evidence="2">657 / Type Ba4</strain>
    </source>
</reference>
<gene>
    <name evidence="1" type="ordered locus">CLJ_B1722</name>
</gene>
<reference evidence="2" key="2">
    <citation type="submission" date="2008-05" db="EMBL/GenBank/DDBJ databases">
        <title>Genome sequence of Clostridium botulinum Ba4 strain 657.</title>
        <authorList>
            <person name="Shrivastava S."/>
            <person name="Brown J.L."/>
            <person name="Bruce D."/>
            <person name="Detter C."/>
            <person name="Munk C."/>
            <person name="Smith L.A."/>
            <person name="Smith T.J."/>
            <person name="Sutton G."/>
            <person name="Brettin T.S."/>
        </authorList>
    </citation>
    <scope>NUCLEOTIDE SEQUENCE [LARGE SCALE GENOMIC DNA]</scope>
    <source>
        <strain evidence="2">657 / Type Ba4</strain>
    </source>
</reference>
<evidence type="ECO:0000313" key="1">
    <source>
        <dbReference type="EMBL" id="ACQ54664.1"/>
    </source>
</evidence>
<sequence>MKYELRYEIYYRLCKSLHKKAKKLLKSVNIHIVEDIFR</sequence>
<dbReference type="KEGG" id="cbi:CLJ_B1722"/>
<proteinExistence type="predicted"/>
<evidence type="ECO:0000313" key="2">
    <source>
        <dbReference type="Proteomes" id="UP000002333"/>
    </source>
</evidence>
<protein>
    <submittedName>
        <fullName evidence="1">Uncharacterized protein</fullName>
    </submittedName>
</protein>
<accession>A0A3F2ZUG5</accession>
<dbReference type="EMBL" id="CP001083">
    <property type="protein sequence ID" value="ACQ54664.1"/>
    <property type="molecule type" value="Genomic_DNA"/>
</dbReference>
<name>A0A3F2ZUG5_CLOB6</name>
<organism evidence="1 2">
    <name type="scientific">Clostridium botulinum (strain 657 / Type Ba4)</name>
    <dbReference type="NCBI Taxonomy" id="515621"/>
    <lineage>
        <taxon>Bacteria</taxon>
        <taxon>Bacillati</taxon>
        <taxon>Bacillota</taxon>
        <taxon>Clostridia</taxon>
        <taxon>Eubacteriales</taxon>
        <taxon>Clostridiaceae</taxon>
        <taxon>Clostridium</taxon>
    </lineage>
</organism>